<evidence type="ECO:0000256" key="5">
    <source>
        <dbReference type="ARBA" id="ARBA00023136"/>
    </source>
</evidence>
<dbReference type="GO" id="GO:0005886">
    <property type="term" value="C:plasma membrane"/>
    <property type="evidence" value="ECO:0007669"/>
    <property type="project" value="UniProtKB-SubCell"/>
</dbReference>
<evidence type="ECO:0000256" key="6">
    <source>
        <dbReference type="SAM" id="MobiDB-lite"/>
    </source>
</evidence>
<feature type="transmembrane region" description="Helical" evidence="7">
    <location>
        <begin position="759"/>
        <end position="781"/>
    </location>
</feature>
<proteinExistence type="predicted"/>
<dbReference type="Gene3D" id="2.60.120.260">
    <property type="entry name" value="Galactose-binding domain-like"/>
    <property type="match status" value="2"/>
</dbReference>
<evidence type="ECO:0000256" key="1">
    <source>
        <dbReference type="ARBA" id="ARBA00004162"/>
    </source>
</evidence>
<gene>
    <name evidence="9" type="ORF">KME60_02550</name>
</gene>
<evidence type="ECO:0000313" key="9">
    <source>
        <dbReference type="EMBL" id="MBW4666337.1"/>
    </source>
</evidence>
<comment type="subcellular location">
    <subcellularLocation>
        <location evidence="1">Cell membrane</location>
        <topology evidence="1">Single-pass membrane protein</topology>
    </subcellularLocation>
</comment>
<comment type="caution">
    <text evidence="9">The sequence shown here is derived from an EMBL/GenBank/DDBJ whole genome shotgun (WGS) entry which is preliminary data.</text>
</comment>
<keyword evidence="4 7" id="KW-1133">Transmembrane helix</keyword>
<feature type="chain" id="PRO_5037475560" evidence="8">
    <location>
        <begin position="31"/>
        <end position="790"/>
    </location>
</feature>
<sequence>MKQLFYLSQISKQAFAVTFCFLLFPSSLLSARATNKDNLLQQDNSMILAQATTSEEVAKPKSKPGTTTDLEETDTKNLASYNLEFNRSPIVGNQMRLRGVYSEGRLGFTRPRGWNLDKGKVQALIRFQHSPSLYANRSNITILVNGKSVGSAPLNRKQSQVGQLLINIPPKILQDYNELTVVAQQNNTEGCSDPNSPDLWTEILPDSKLLFNFQRQPIALNFSRYPYPFFDQLGLETNKIDYLQPAQASPSFLTAAARLQAALGRLADFRPIETNMVADVASVKPLERLVIIGTPAEQPALATLKNLPLTIAGGQILDQSKNPVSEDRGVLILTKAEKGGAPILIVTGNGPKGVTKAAQFLAQPDLRKMGTGQVVFVDQVKETTTPGVRQWPRHLPEQNSFKLSEIKTQANDEPFEDVTVRGVGAPAIDIDFRALPDDRFTRGSSMNLVYSYGPQINPRTSAVQVLLDGNFIGGARLESESGASRKNLKVDLPPDLVKPNSKLQVFFRMNAREAYDKQNCINPPDQQLTGTIHSDTSFDLKRETSAQLPDLQLMQYGFPFAAPQDLSKTAIVVPQNPSNTDILTVLAFSERLGRLSQADSVKLDVYTPDTLPETVRKNDHLVGIGTRDKFPFPEVFKSGGFNLSQAFARTSGDGSIQTLPDSGGMIKQIISPWSSDRVVLALSAQTEAGLERVRQVLSQDPWFFQLKKDTVVISSDKKEAAVYDPDAYQLAFFQTAPSTRRVENTSPLSQVQRLLQENWILLFLGIVGVSLLLYGVAQLYLKRLTTGEKK</sequence>
<dbReference type="Pfam" id="PF03170">
    <property type="entry name" value="BcsB"/>
    <property type="match status" value="1"/>
</dbReference>
<dbReference type="GO" id="GO:0006011">
    <property type="term" value="P:UDP-alpha-D-glucose metabolic process"/>
    <property type="evidence" value="ECO:0007669"/>
    <property type="project" value="InterPro"/>
</dbReference>
<keyword evidence="5 7" id="KW-0472">Membrane</keyword>
<name>A0A951QJV9_9CYAN</name>
<reference evidence="9" key="2">
    <citation type="journal article" date="2022" name="Microbiol. Resour. Announc.">
        <title>Metagenome Sequencing to Explore Phylogenomics of Terrestrial Cyanobacteria.</title>
        <authorList>
            <person name="Ward R.D."/>
            <person name="Stajich J.E."/>
            <person name="Johansen J.R."/>
            <person name="Huntemann M."/>
            <person name="Clum A."/>
            <person name="Foster B."/>
            <person name="Foster B."/>
            <person name="Roux S."/>
            <person name="Palaniappan K."/>
            <person name="Varghese N."/>
            <person name="Mukherjee S."/>
            <person name="Reddy T.B.K."/>
            <person name="Daum C."/>
            <person name="Copeland A."/>
            <person name="Chen I.A."/>
            <person name="Ivanova N.N."/>
            <person name="Kyrpides N.C."/>
            <person name="Shapiro N."/>
            <person name="Eloe-Fadrosh E.A."/>
            <person name="Pietrasiak N."/>
        </authorList>
    </citation>
    <scope>NUCLEOTIDE SEQUENCE</scope>
    <source>
        <strain evidence="9">GSE-NOS-MK-12-04C</strain>
    </source>
</reference>
<feature type="region of interest" description="Disordered" evidence="6">
    <location>
        <begin position="51"/>
        <end position="73"/>
    </location>
</feature>
<dbReference type="EMBL" id="JAHHGZ010000002">
    <property type="protein sequence ID" value="MBW4666337.1"/>
    <property type="molecule type" value="Genomic_DNA"/>
</dbReference>
<keyword evidence="3 7" id="KW-0812">Transmembrane</keyword>
<dbReference type="Proteomes" id="UP000729701">
    <property type="component" value="Unassembled WGS sequence"/>
</dbReference>
<dbReference type="PANTHER" id="PTHR39083:SF1">
    <property type="entry name" value="CYCLIC DI-GMP-BINDING PROTEIN"/>
    <property type="match status" value="1"/>
</dbReference>
<evidence type="ECO:0000256" key="3">
    <source>
        <dbReference type="ARBA" id="ARBA00022692"/>
    </source>
</evidence>
<protein>
    <submittedName>
        <fullName evidence="9">Cellulose biosynthesis cyclic di-GMP-binding regulatory protein BcsB</fullName>
    </submittedName>
</protein>
<reference evidence="9" key="1">
    <citation type="submission" date="2021-05" db="EMBL/GenBank/DDBJ databases">
        <authorList>
            <person name="Pietrasiak N."/>
            <person name="Ward R."/>
            <person name="Stajich J.E."/>
            <person name="Kurbessoian T."/>
        </authorList>
    </citation>
    <scope>NUCLEOTIDE SEQUENCE</scope>
    <source>
        <strain evidence="9">GSE-NOS-MK-12-04C</strain>
    </source>
</reference>
<organism evidence="9 10">
    <name type="scientific">Cyanomargarita calcarea GSE-NOS-MK-12-04C</name>
    <dbReference type="NCBI Taxonomy" id="2839659"/>
    <lineage>
        <taxon>Bacteria</taxon>
        <taxon>Bacillati</taxon>
        <taxon>Cyanobacteriota</taxon>
        <taxon>Cyanophyceae</taxon>
        <taxon>Nostocales</taxon>
        <taxon>Cyanomargaritaceae</taxon>
        <taxon>Cyanomargarita</taxon>
    </lineage>
</organism>
<keyword evidence="8" id="KW-0732">Signal</keyword>
<evidence type="ECO:0000256" key="7">
    <source>
        <dbReference type="SAM" id="Phobius"/>
    </source>
</evidence>
<dbReference type="AlphaFoldDB" id="A0A951QJV9"/>
<evidence type="ECO:0000256" key="4">
    <source>
        <dbReference type="ARBA" id="ARBA00022989"/>
    </source>
</evidence>
<dbReference type="PANTHER" id="PTHR39083">
    <property type="entry name" value="CYCLIC DI-GMP-BINDING PROTEIN"/>
    <property type="match status" value="1"/>
</dbReference>
<evidence type="ECO:0000256" key="2">
    <source>
        <dbReference type="ARBA" id="ARBA00022475"/>
    </source>
</evidence>
<feature type="signal peptide" evidence="8">
    <location>
        <begin position="1"/>
        <end position="30"/>
    </location>
</feature>
<evidence type="ECO:0000313" key="10">
    <source>
        <dbReference type="Proteomes" id="UP000729701"/>
    </source>
</evidence>
<keyword evidence="2" id="KW-1003">Cell membrane</keyword>
<accession>A0A951QJV9</accession>
<dbReference type="InterPro" id="IPR018513">
    <property type="entry name" value="Cell_synthase_bac"/>
</dbReference>
<evidence type="ECO:0000256" key="8">
    <source>
        <dbReference type="SAM" id="SignalP"/>
    </source>
</evidence>